<dbReference type="PaxDb" id="3880-AES98206"/>
<dbReference type="HOGENOM" id="CLU_3109447_0_0_1"/>
<dbReference type="EnsemblPlants" id="AES98206">
    <property type="protein sequence ID" value="AES98206"/>
    <property type="gene ID" value="MTR_5g065700"/>
</dbReference>
<proteinExistence type="predicted"/>
<keyword evidence="3" id="KW-1185">Reference proteome</keyword>
<protein>
    <submittedName>
        <fullName evidence="1 2">Uncharacterized protein</fullName>
    </submittedName>
</protein>
<dbReference type="EMBL" id="CM001221">
    <property type="protein sequence ID" value="AES98206.1"/>
    <property type="molecule type" value="Genomic_DNA"/>
</dbReference>
<accession>G7KBH1</accession>
<organism evidence="1 3">
    <name type="scientific">Medicago truncatula</name>
    <name type="common">Barrel medic</name>
    <name type="synonym">Medicago tribuloides</name>
    <dbReference type="NCBI Taxonomy" id="3880"/>
    <lineage>
        <taxon>Eukaryota</taxon>
        <taxon>Viridiplantae</taxon>
        <taxon>Streptophyta</taxon>
        <taxon>Embryophyta</taxon>
        <taxon>Tracheophyta</taxon>
        <taxon>Spermatophyta</taxon>
        <taxon>Magnoliopsida</taxon>
        <taxon>eudicotyledons</taxon>
        <taxon>Gunneridae</taxon>
        <taxon>Pentapetalae</taxon>
        <taxon>rosids</taxon>
        <taxon>fabids</taxon>
        <taxon>Fabales</taxon>
        <taxon>Fabaceae</taxon>
        <taxon>Papilionoideae</taxon>
        <taxon>50 kb inversion clade</taxon>
        <taxon>NPAAA clade</taxon>
        <taxon>Hologalegina</taxon>
        <taxon>IRL clade</taxon>
        <taxon>Trifolieae</taxon>
        <taxon>Medicago</taxon>
    </lineage>
</organism>
<name>G7KBH1_MEDTR</name>
<evidence type="ECO:0000313" key="3">
    <source>
        <dbReference type="Proteomes" id="UP000002051"/>
    </source>
</evidence>
<evidence type="ECO:0000313" key="2">
    <source>
        <dbReference type="EnsemblPlants" id="AES98206"/>
    </source>
</evidence>
<reference evidence="1 3" key="1">
    <citation type="journal article" date="2011" name="Nature">
        <title>The Medicago genome provides insight into the evolution of rhizobial symbioses.</title>
        <authorList>
            <person name="Young N.D."/>
            <person name="Debelle F."/>
            <person name="Oldroyd G.E."/>
            <person name="Geurts R."/>
            <person name="Cannon S.B."/>
            <person name="Udvardi M.K."/>
            <person name="Benedito V.A."/>
            <person name="Mayer K.F."/>
            <person name="Gouzy J."/>
            <person name="Schoof H."/>
            <person name="Van de Peer Y."/>
            <person name="Proost S."/>
            <person name="Cook D.R."/>
            <person name="Meyers B.C."/>
            <person name="Spannagl M."/>
            <person name="Cheung F."/>
            <person name="De Mita S."/>
            <person name="Krishnakumar V."/>
            <person name="Gundlach H."/>
            <person name="Zhou S."/>
            <person name="Mudge J."/>
            <person name="Bharti A.K."/>
            <person name="Murray J.D."/>
            <person name="Naoumkina M.A."/>
            <person name="Rosen B."/>
            <person name="Silverstein K.A."/>
            <person name="Tang H."/>
            <person name="Rombauts S."/>
            <person name="Zhao P.X."/>
            <person name="Zhou P."/>
            <person name="Barbe V."/>
            <person name="Bardou P."/>
            <person name="Bechner M."/>
            <person name="Bellec A."/>
            <person name="Berger A."/>
            <person name="Berges H."/>
            <person name="Bidwell S."/>
            <person name="Bisseling T."/>
            <person name="Choisne N."/>
            <person name="Couloux A."/>
            <person name="Denny R."/>
            <person name="Deshpande S."/>
            <person name="Dai X."/>
            <person name="Doyle J.J."/>
            <person name="Dudez A.M."/>
            <person name="Farmer A.D."/>
            <person name="Fouteau S."/>
            <person name="Franken C."/>
            <person name="Gibelin C."/>
            <person name="Gish J."/>
            <person name="Goldstein S."/>
            <person name="Gonzalez A.J."/>
            <person name="Green P.J."/>
            <person name="Hallab A."/>
            <person name="Hartog M."/>
            <person name="Hua A."/>
            <person name="Humphray S.J."/>
            <person name="Jeong D.H."/>
            <person name="Jing Y."/>
            <person name="Jocker A."/>
            <person name="Kenton S.M."/>
            <person name="Kim D.J."/>
            <person name="Klee K."/>
            <person name="Lai H."/>
            <person name="Lang C."/>
            <person name="Lin S."/>
            <person name="Macmil S.L."/>
            <person name="Magdelenat G."/>
            <person name="Matthews L."/>
            <person name="McCorrison J."/>
            <person name="Monaghan E.L."/>
            <person name="Mun J.H."/>
            <person name="Najar F.Z."/>
            <person name="Nicholson C."/>
            <person name="Noirot C."/>
            <person name="O'Bleness M."/>
            <person name="Paule C.R."/>
            <person name="Poulain J."/>
            <person name="Prion F."/>
            <person name="Qin B."/>
            <person name="Qu C."/>
            <person name="Retzel E.F."/>
            <person name="Riddle C."/>
            <person name="Sallet E."/>
            <person name="Samain S."/>
            <person name="Samson N."/>
            <person name="Sanders I."/>
            <person name="Saurat O."/>
            <person name="Scarpelli C."/>
            <person name="Schiex T."/>
            <person name="Segurens B."/>
            <person name="Severin A.J."/>
            <person name="Sherrier D.J."/>
            <person name="Shi R."/>
            <person name="Sims S."/>
            <person name="Singer S.R."/>
            <person name="Sinharoy S."/>
            <person name="Sterck L."/>
            <person name="Viollet A."/>
            <person name="Wang B.B."/>
            <person name="Wang K."/>
            <person name="Wang M."/>
            <person name="Wang X."/>
            <person name="Warfsmann J."/>
            <person name="Weissenbach J."/>
            <person name="White D.D."/>
            <person name="White J.D."/>
            <person name="Wiley G.B."/>
            <person name="Wincker P."/>
            <person name="Xing Y."/>
            <person name="Yang L."/>
            <person name="Yao Z."/>
            <person name="Ying F."/>
            <person name="Zhai J."/>
            <person name="Zhou L."/>
            <person name="Zuber A."/>
            <person name="Denarie J."/>
            <person name="Dixon R.A."/>
            <person name="May G.D."/>
            <person name="Schwartz D.C."/>
            <person name="Rogers J."/>
            <person name="Quetier F."/>
            <person name="Town C.D."/>
            <person name="Roe B.A."/>
        </authorList>
    </citation>
    <scope>NUCLEOTIDE SEQUENCE [LARGE SCALE GENOMIC DNA]</scope>
    <source>
        <strain evidence="1">A17</strain>
        <strain evidence="2 3">cv. Jemalong A17</strain>
    </source>
</reference>
<dbReference type="AlphaFoldDB" id="G7KBH1"/>
<dbReference type="Proteomes" id="UP000002051">
    <property type="component" value="Chromosome 5"/>
</dbReference>
<reference evidence="2" key="3">
    <citation type="submission" date="2015-04" db="UniProtKB">
        <authorList>
            <consortium name="EnsemblPlants"/>
        </authorList>
    </citation>
    <scope>IDENTIFICATION</scope>
    <source>
        <strain evidence="2">cv. Jemalong A17</strain>
    </source>
</reference>
<evidence type="ECO:0000313" key="1">
    <source>
        <dbReference type="EMBL" id="AES98206.1"/>
    </source>
</evidence>
<sequence length="51" mass="5541">MSMLYCWGVVAGAQGTPMCGSRQLLEEPNHIGMRGILGPCRYGATWLKEGL</sequence>
<gene>
    <name evidence="1" type="ordered locus">MTR_5g065700</name>
</gene>
<reference evidence="1 3" key="2">
    <citation type="journal article" date="2014" name="BMC Genomics">
        <title>An improved genome release (version Mt4.0) for the model legume Medicago truncatula.</title>
        <authorList>
            <person name="Tang H."/>
            <person name="Krishnakumar V."/>
            <person name="Bidwell S."/>
            <person name="Rosen B."/>
            <person name="Chan A."/>
            <person name="Zhou S."/>
            <person name="Gentzbittel L."/>
            <person name="Childs K.L."/>
            <person name="Yandell M."/>
            <person name="Gundlach H."/>
            <person name="Mayer K.F."/>
            <person name="Schwartz D.C."/>
            <person name="Town C.D."/>
        </authorList>
    </citation>
    <scope>GENOME REANNOTATION</scope>
    <source>
        <strain evidence="2 3">cv. Jemalong A17</strain>
    </source>
</reference>